<gene>
    <name evidence="1" type="ORF">DY000_02005081</name>
</gene>
<organism evidence="1 2">
    <name type="scientific">Brassica cretica</name>
    <name type="common">Mustard</name>
    <dbReference type="NCBI Taxonomy" id="69181"/>
    <lineage>
        <taxon>Eukaryota</taxon>
        <taxon>Viridiplantae</taxon>
        <taxon>Streptophyta</taxon>
        <taxon>Embryophyta</taxon>
        <taxon>Tracheophyta</taxon>
        <taxon>Spermatophyta</taxon>
        <taxon>Magnoliopsida</taxon>
        <taxon>eudicotyledons</taxon>
        <taxon>Gunneridae</taxon>
        <taxon>Pentapetalae</taxon>
        <taxon>rosids</taxon>
        <taxon>malvids</taxon>
        <taxon>Brassicales</taxon>
        <taxon>Brassicaceae</taxon>
        <taxon>Brassiceae</taxon>
        <taxon>Brassica</taxon>
    </lineage>
</organism>
<sequence>MFTACGVTHKSTRWNSQARGVAMHATEACGQPCVRWCVDLHEIQSYSWPSGRGCVILHETETCSQPCGARGVAAHASGVMRSDTQAATRLVPDWEISYSGYQFKTSLDVGLLEKVEKGFGSQKSGLGSRPRSTKNYMWSTRWNGQALGVAMHATKACGQPCVRWCVDLHALQSCSWPSVRGCVILHETETCSQPCGARGVAAHASGAMRSDTRAAARLVPDCTWRRFCSSEERSVLVETSSRPIWTWVYLRRSRKGSDRRSRVWGQGHGQPKNLNAECLDDIAKLWIVRLLTPHSLLFQVTSSELVEVAGGYAGWCRFASFCLRRFQTITNTTSDWGMGWEALGFGLMGRVSERLALDCLGWDSVGLYLLVGDCNWLSNGRLLTPHSLLFQVTSSELVEVAGG</sequence>
<dbReference type="EMBL" id="QGKV02000832">
    <property type="protein sequence ID" value="KAF3547844.1"/>
    <property type="molecule type" value="Genomic_DNA"/>
</dbReference>
<protein>
    <submittedName>
        <fullName evidence="1">Uncharacterized protein</fullName>
    </submittedName>
</protein>
<evidence type="ECO:0000313" key="2">
    <source>
        <dbReference type="Proteomes" id="UP000266723"/>
    </source>
</evidence>
<evidence type="ECO:0000313" key="1">
    <source>
        <dbReference type="EMBL" id="KAF3547844.1"/>
    </source>
</evidence>
<keyword evidence="2" id="KW-1185">Reference proteome</keyword>
<proteinExistence type="predicted"/>
<dbReference type="Proteomes" id="UP000266723">
    <property type="component" value="Unassembled WGS sequence"/>
</dbReference>
<comment type="caution">
    <text evidence="1">The sequence shown here is derived from an EMBL/GenBank/DDBJ whole genome shotgun (WGS) entry which is preliminary data.</text>
</comment>
<accession>A0ABQ7C8D2</accession>
<reference evidence="1 2" key="1">
    <citation type="journal article" date="2020" name="BMC Genomics">
        <title>Intraspecific diversification of the crop wild relative Brassica cretica Lam. using demographic model selection.</title>
        <authorList>
            <person name="Kioukis A."/>
            <person name="Michalopoulou V.A."/>
            <person name="Briers L."/>
            <person name="Pirintsos S."/>
            <person name="Studholme D.J."/>
            <person name="Pavlidis P."/>
            <person name="Sarris P.F."/>
        </authorList>
    </citation>
    <scope>NUCLEOTIDE SEQUENCE [LARGE SCALE GENOMIC DNA]</scope>
    <source>
        <strain evidence="2">cv. PFS-1207/04</strain>
    </source>
</reference>
<name>A0ABQ7C8D2_BRACR</name>